<keyword evidence="3 7" id="KW-0808">Transferase</keyword>
<dbReference type="PANTHER" id="PTHR42786:SF1">
    <property type="entry name" value="TRNA (CYTIDINE_URIDINE-2'-O-)-METHYLTRANSFERASE TRMJ"/>
    <property type="match status" value="1"/>
</dbReference>
<evidence type="ECO:0000259" key="6">
    <source>
        <dbReference type="Pfam" id="PF00588"/>
    </source>
</evidence>
<proteinExistence type="inferred from homology"/>
<comment type="function">
    <text evidence="5">Catalyzes the formation of 2'O-methylated cytidine (Cm32) or 2'O-methylated uridine (Um32) at position 32 in tRNA.</text>
</comment>
<dbReference type="InterPro" id="IPR001537">
    <property type="entry name" value="SpoU_MeTrfase"/>
</dbReference>
<dbReference type="GO" id="GO:0005829">
    <property type="term" value="C:cytosol"/>
    <property type="evidence" value="ECO:0007669"/>
    <property type="project" value="TreeGrafter"/>
</dbReference>
<dbReference type="KEGG" id="spsw:Sps_00898"/>
<dbReference type="PANTHER" id="PTHR42786">
    <property type="entry name" value="TRNA/RRNA METHYLTRANSFERASE"/>
    <property type="match status" value="1"/>
</dbReference>
<gene>
    <name evidence="5" type="primary">trmJ</name>
    <name evidence="7" type="ORF">Sps_00898</name>
</gene>
<dbReference type="Pfam" id="PF00588">
    <property type="entry name" value="SpoU_methylase"/>
    <property type="match status" value="1"/>
</dbReference>
<evidence type="ECO:0000256" key="3">
    <source>
        <dbReference type="ARBA" id="ARBA00022679"/>
    </source>
</evidence>
<protein>
    <recommendedName>
        <fullName evidence="5">tRNA (cytidine/uridine-2'-O-)-methyltransferase TrmJ</fullName>
        <ecNumber evidence="5">2.1.1.200</ecNumber>
    </recommendedName>
    <alternativeName>
        <fullName evidence="5">tRNA (cytidine(32)/uridine(32)-2'-O)-methyltransferase</fullName>
    </alternativeName>
    <alternativeName>
        <fullName evidence="5">tRNA Cm32/Um32 methyltransferase</fullName>
    </alternativeName>
</protein>
<comment type="subcellular location">
    <subcellularLocation>
        <location evidence="5">Cytoplasm</location>
    </subcellularLocation>
</comment>
<feature type="domain" description="tRNA/rRNA methyltransferase SpoU type" evidence="6">
    <location>
        <begin position="3"/>
        <end position="153"/>
    </location>
</feature>
<evidence type="ECO:0000256" key="4">
    <source>
        <dbReference type="ARBA" id="ARBA00022691"/>
    </source>
</evidence>
<keyword evidence="5" id="KW-0819">tRNA processing</keyword>
<keyword evidence="8" id="KW-1185">Reference proteome</keyword>
<dbReference type="PIRSF" id="PIRSF004808">
    <property type="entry name" value="LasT"/>
    <property type="match status" value="1"/>
</dbReference>
<organism evidence="7 8">
    <name type="scientific">Shewanella psychrophila</name>
    <dbReference type="NCBI Taxonomy" id="225848"/>
    <lineage>
        <taxon>Bacteria</taxon>
        <taxon>Pseudomonadati</taxon>
        <taxon>Pseudomonadota</taxon>
        <taxon>Gammaproteobacteria</taxon>
        <taxon>Alteromonadales</taxon>
        <taxon>Shewanellaceae</taxon>
        <taxon>Shewanella</taxon>
    </lineage>
</organism>
<evidence type="ECO:0000313" key="8">
    <source>
        <dbReference type="Proteomes" id="UP000189545"/>
    </source>
</evidence>
<dbReference type="OrthoDB" id="9806346at2"/>
<dbReference type="InterPro" id="IPR004384">
    <property type="entry name" value="RNA_MeTrfase_TrmJ/LasT"/>
</dbReference>
<evidence type="ECO:0000256" key="1">
    <source>
        <dbReference type="ARBA" id="ARBA00007228"/>
    </source>
</evidence>
<dbReference type="SUPFAM" id="SSF75217">
    <property type="entry name" value="alpha/beta knot"/>
    <property type="match status" value="1"/>
</dbReference>
<comment type="subunit">
    <text evidence="5">Homodimer.</text>
</comment>
<comment type="catalytic activity">
    <reaction evidence="5">
        <text>uridine(32) in tRNA + S-adenosyl-L-methionine = 2'-O-methyluridine(32) in tRNA + S-adenosyl-L-homocysteine + H(+)</text>
        <dbReference type="Rhea" id="RHEA:42936"/>
        <dbReference type="Rhea" id="RHEA-COMP:10107"/>
        <dbReference type="Rhea" id="RHEA-COMP:10290"/>
        <dbReference type="ChEBI" id="CHEBI:15378"/>
        <dbReference type="ChEBI" id="CHEBI:57856"/>
        <dbReference type="ChEBI" id="CHEBI:59789"/>
        <dbReference type="ChEBI" id="CHEBI:65315"/>
        <dbReference type="ChEBI" id="CHEBI:74478"/>
        <dbReference type="EC" id="2.1.1.200"/>
    </reaction>
</comment>
<dbReference type="NCBIfam" id="TIGR00050">
    <property type="entry name" value="rRNA_methyl_1"/>
    <property type="match status" value="1"/>
</dbReference>
<dbReference type="EC" id="2.1.1.200" evidence="5"/>
<dbReference type="GO" id="GO:0002128">
    <property type="term" value="P:tRNA nucleoside ribose methylation"/>
    <property type="evidence" value="ECO:0007669"/>
    <property type="project" value="TreeGrafter"/>
</dbReference>
<keyword evidence="4 5" id="KW-0949">S-adenosyl-L-methionine</keyword>
<reference evidence="7 8" key="1">
    <citation type="submission" date="2016-03" db="EMBL/GenBank/DDBJ databases">
        <title>Complete genome sequence of Shewanella psychrophila WP2, a deep sea bacterium isolated from west Pacific sediment.</title>
        <authorList>
            <person name="Xu G."/>
            <person name="Jian H."/>
        </authorList>
    </citation>
    <scope>NUCLEOTIDE SEQUENCE [LARGE SCALE GENOMIC DNA]</scope>
    <source>
        <strain evidence="7 8">WP2</strain>
    </source>
</reference>
<evidence type="ECO:0000313" key="7">
    <source>
        <dbReference type="EMBL" id="AQS36090.1"/>
    </source>
</evidence>
<dbReference type="NCBIfam" id="NF007752">
    <property type="entry name" value="PRK10433.1"/>
    <property type="match status" value="1"/>
</dbReference>
<keyword evidence="2 5" id="KW-0489">Methyltransferase</keyword>
<keyword evidence="5" id="KW-0963">Cytoplasm</keyword>
<dbReference type="Proteomes" id="UP000189545">
    <property type="component" value="Chromosome"/>
</dbReference>
<dbReference type="AlphaFoldDB" id="A0A1S6HKQ1"/>
<evidence type="ECO:0000256" key="2">
    <source>
        <dbReference type="ARBA" id="ARBA00022603"/>
    </source>
</evidence>
<dbReference type="GO" id="GO:0106339">
    <property type="term" value="F:tRNA (cytidine(32)-2'-O)-methyltransferase activity"/>
    <property type="evidence" value="ECO:0007669"/>
    <property type="project" value="RHEA"/>
</dbReference>
<dbReference type="CDD" id="cd18093">
    <property type="entry name" value="SpoU-like_TrmJ"/>
    <property type="match status" value="1"/>
</dbReference>
<dbReference type="InterPro" id="IPR029026">
    <property type="entry name" value="tRNA_m1G_MTases_N"/>
</dbReference>
<sequence>MSLVFVLVEPTRPANVGAAARAIKTMGFEQLILVNSSLHLDKEAHWLAHGATDILERTLVVDSVADIRAQYDQLIATTARERGTPRQYLTPDELKGTLVQQAGSVNKIALLFGRESSGLSNNELDLCDLFSYVPLINDYPSLNLAQAVMVYSYALSAVNNRLKIEQVDAQEGQLQALKSRTQVLLQQLDTKDDAKLSRWLLDGMSLLGDRDCKMAHQLLNDIGRKLNIKEEEGRLS</sequence>
<accession>A0A1S6HKQ1</accession>
<comment type="similarity">
    <text evidence="1">Belongs to the class IV-like SAM-binding methyltransferase superfamily. RNA methyltransferase TrmH family.</text>
</comment>
<dbReference type="InterPro" id="IPR029028">
    <property type="entry name" value="Alpha/beta_knot_MTases"/>
</dbReference>
<dbReference type="RefSeq" id="WP_077751422.1">
    <property type="nucleotide sequence ID" value="NZ_CP014782.1"/>
</dbReference>
<evidence type="ECO:0000256" key="5">
    <source>
        <dbReference type="RuleBase" id="RU362024"/>
    </source>
</evidence>
<name>A0A1S6HKQ1_9GAMM</name>
<comment type="catalytic activity">
    <reaction evidence="5">
        <text>cytidine(32) in tRNA + S-adenosyl-L-methionine = 2'-O-methylcytidine(32) in tRNA + S-adenosyl-L-homocysteine + H(+)</text>
        <dbReference type="Rhea" id="RHEA:42932"/>
        <dbReference type="Rhea" id="RHEA-COMP:10288"/>
        <dbReference type="Rhea" id="RHEA-COMP:10289"/>
        <dbReference type="ChEBI" id="CHEBI:15378"/>
        <dbReference type="ChEBI" id="CHEBI:57856"/>
        <dbReference type="ChEBI" id="CHEBI:59789"/>
        <dbReference type="ChEBI" id="CHEBI:74495"/>
        <dbReference type="ChEBI" id="CHEBI:82748"/>
        <dbReference type="EC" id="2.1.1.200"/>
    </reaction>
</comment>
<dbReference type="GO" id="GO:0160206">
    <property type="term" value="F:tRNA (cytidine(32)/uridine(32)-2'-O)-methyltransferase activity"/>
    <property type="evidence" value="ECO:0007669"/>
    <property type="project" value="UniProtKB-EC"/>
</dbReference>
<dbReference type="EMBL" id="CP014782">
    <property type="protein sequence ID" value="AQS36090.1"/>
    <property type="molecule type" value="Genomic_DNA"/>
</dbReference>
<dbReference type="Gene3D" id="3.40.1280.10">
    <property type="match status" value="1"/>
</dbReference>
<dbReference type="GO" id="GO:0003723">
    <property type="term" value="F:RNA binding"/>
    <property type="evidence" value="ECO:0007669"/>
    <property type="project" value="InterPro"/>
</dbReference>
<dbReference type="STRING" id="225848.Sps_00898"/>